<dbReference type="EMBL" id="BT087090">
    <property type="protein sequence ID" value="ACR37443.1"/>
    <property type="molecule type" value="mRNA"/>
</dbReference>
<organism evidence="1">
    <name type="scientific">Zea mays</name>
    <name type="common">Maize</name>
    <dbReference type="NCBI Taxonomy" id="4577"/>
    <lineage>
        <taxon>Eukaryota</taxon>
        <taxon>Viridiplantae</taxon>
        <taxon>Streptophyta</taxon>
        <taxon>Embryophyta</taxon>
        <taxon>Tracheophyta</taxon>
        <taxon>Spermatophyta</taxon>
        <taxon>Magnoliopsida</taxon>
        <taxon>Liliopsida</taxon>
        <taxon>Poales</taxon>
        <taxon>Poaceae</taxon>
        <taxon>PACMAD clade</taxon>
        <taxon>Panicoideae</taxon>
        <taxon>Andropogonodae</taxon>
        <taxon>Andropogoneae</taxon>
        <taxon>Tripsacinae</taxon>
        <taxon>Zea</taxon>
    </lineage>
</organism>
<protein>
    <submittedName>
        <fullName evidence="1">Uncharacterized protein</fullName>
    </submittedName>
</protein>
<proteinExistence type="evidence at transcript level"/>
<accession>C4J8E3</accession>
<dbReference type="AlphaFoldDB" id="C4J8E3"/>
<name>C4J8E3_MAIZE</name>
<sequence length="39" mass="4462">MHRPKDEMTNWPVITCIMIINLCKGYECNFSQAASCANK</sequence>
<reference evidence="1" key="1">
    <citation type="journal article" date="2009" name="PLoS Genet.">
        <title>Sequencing, mapping, and analysis of 27,455 maize full-length cDNAs.</title>
        <authorList>
            <person name="Soderlund C."/>
            <person name="Descour A."/>
            <person name="Kudrna D."/>
            <person name="Bomhoff M."/>
            <person name="Boyd L."/>
            <person name="Currie J."/>
            <person name="Angelova A."/>
            <person name="Collura K."/>
            <person name="Wissotski M."/>
            <person name="Ashley E."/>
            <person name="Morrow D."/>
            <person name="Fernandes J."/>
            <person name="Walbot V."/>
            <person name="Yu Y."/>
        </authorList>
    </citation>
    <scope>NUCLEOTIDE SEQUENCE</scope>
    <source>
        <strain evidence="1">B73</strain>
    </source>
</reference>
<evidence type="ECO:0000313" key="1">
    <source>
        <dbReference type="EMBL" id="ACR37443.1"/>
    </source>
</evidence>